<reference evidence="1 2" key="1">
    <citation type="journal article" date="2014" name="Proc. Natl. Acad. Sci. U.S.A.">
        <title>Functional type 2 photosynthetic reaction centers found in the rare bacterial phylum Gemmatimonadetes.</title>
        <authorList>
            <person name="Zeng Y."/>
            <person name="Feng F."/>
            <person name="Medova H."/>
            <person name="Dean J."/>
            <person name="Koblizek M."/>
        </authorList>
    </citation>
    <scope>NUCLEOTIDE SEQUENCE [LARGE SCALE GENOMIC DNA]</scope>
    <source>
        <strain evidence="1 2">AP64</strain>
    </source>
</reference>
<sequence>MRHALMYIGNFEKNFPNLTNATTSFVGSDGAMHPYHPWPTSANGLRIGYMEKAGKKFVAVRVADDTSDVVLHNALVMVPGEHFGFGTRLSSEPTLVEDNIAILKLLEDILKKNVDHSSELLQIRTRFKERASSK</sequence>
<dbReference type="eggNOG" id="ENOG503438M">
    <property type="taxonomic scope" value="Bacteria"/>
</dbReference>
<dbReference type="KEGG" id="gph:GEMMAAP_17880"/>
<evidence type="ECO:0000313" key="2">
    <source>
        <dbReference type="Proteomes" id="UP000076404"/>
    </source>
</evidence>
<evidence type="ECO:0000313" key="1">
    <source>
        <dbReference type="EMBL" id="AMW06151.1"/>
    </source>
</evidence>
<gene>
    <name evidence="1" type="ORF">GEMMAAP_17880</name>
</gene>
<proteinExistence type="predicted"/>
<dbReference type="OrthoDB" id="9853405at2"/>
<accession>A0A143BNW6</accession>
<reference evidence="1 2" key="2">
    <citation type="journal article" date="2016" name="Environ. Microbiol. Rep.">
        <title>Metagenomic evidence for the presence of phototrophic Gemmatimonadetes bacteria in diverse environments.</title>
        <authorList>
            <person name="Zeng Y."/>
            <person name="Baumbach J."/>
            <person name="Barbosa E.G."/>
            <person name="Azevedo V."/>
            <person name="Zhang C."/>
            <person name="Koblizek M."/>
        </authorList>
    </citation>
    <scope>NUCLEOTIDE SEQUENCE [LARGE SCALE GENOMIC DNA]</scope>
    <source>
        <strain evidence="1 2">AP64</strain>
    </source>
</reference>
<dbReference type="AlphaFoldDB" id="A0A143BNW6"/>
<dbReference type="RefSeq" id="WP_026848112.1">
    <property type="nucleotide sequence ID" value="NZ_CP011454.1"/>
</dbReference>
<protein>
    <submittedName>
        <fullName evidence="1">Uncharacterized protein</fullName>
    </submittedName>
</protein>
<dbReference type="EMBL" id="CP011454">
    <property type="protein sequence ID" value="AMW06151.1"/>
    <property type="molecule type" value="Genomic_DNA"/>
</dbReference>
<dbReference type="Proteomes" id="UP000076404">
    <property type="component" value="Chromosome"/>
</dbReference>
<organism evidence="1 2">
    <name type="scientific">Gemmatimonas phototrophica</name>
    <dbReference type="NCBI Taxonomy" id="1379270"/>
    <lineage>
        <taxon>Bacteria</taxon>
        <taxon>Pseudomonadati</taxon>
        <taxon>Gemmatimonadota</taxon>
        <taxon>Gemmatimonadia</taxon>
        <taxon>Gemmatimonadales</taxon>
        <taxon>Gemmatimonadaceae</taxon>
        <taxon>Gemmatimonas</taxon>
    </lineage>
</organism>
<keyword evidence="2" id="KW-1185">Reference proteome</keyword>
<name>A0A143BNW6_9BACT</name>